<dbReference type="OrthoDB" id="26387at2759"/>
<dbReference type="UniPathway" id="UPA00143"/>
<reference evidence="4 5" key="1">
    <citation type="journal article" date="2012" name="Genome Biol.">
        <title>Genome and low-iron response of an oceanic diatom adapted to chronic iron limitation.</title>
        <authorList>
            <person name="Lommer M."/>
            <person name="Specht M."/>
            <person name="Roy A.S."/>
            <person name="Kraemer L."/>
            <person name="Andreson R."/>
            <person name="Gutowska M.A."/>
            <person name="Wolf J."/>
            <person name="Bergner S.V."/>
            <person name="Schilhabel M.B."/>
            <person name="Klostermeier U.C."/>
            <person name="Beiko R.G."/>
            <person name="Rosenstiel P."/>
            <person name="Hippler M."/>
            <person name="Laroche J."/>
        </authorList>
    </citation>
    <scope>NUCLEOTIDE SEQUENCE [LARGE SCALE GENOMIC DNA]</scope>
    <source>
        <strain evidence="4 5">CCMP1005</strain>
    </source>
</reference>
<dbReference type="PANTHER" id="PTHR21497:SF24">
    <property type="entry name" value="E3 UBIQUITIN-PROTEIN LIGASE UBR1"/>
    <property type="match status" value="1"/>
</dbReference>
<dbReference type="GO" id="GO:0008270">
    <property type="term" value="F:zinc ion binding"/>
    <property type="evidence" value="ECO:0007669"/>
    <property type="project" value="UniProtKB-UniRule"/>
</dbReference>
<feature type="domain" description="E3 ubiquitin-protein ligase UBR-like C-terminal" evidence="3">
    <location>
        <begin position="1074"/>
        <end position="1428"/>
    </location>
</feature>
<comment type="caution">
    <text evidence="4">The sequence shown here is derived from an EMBL/GenBank/DDBJ whole genome shotgun (WGS) entry which is preliminary data.</text>
</comment>
<dbReference type="InterPro" id="IPR044046">
    <property type="entry name" value="E3_ligase_UBR-like_C"/>
</dbReference>
<dbReference type="eggNOG" id="KOG1140">
    <property type="taxonomic scope" value="Eukaryota"/>
</dbReference>
<comment type="pathway">
    <text evidence="1">Protein modification; protein ubiquitination.</text>
</comment>
<keyword evidence="1" id="KW-0479">Metal-binding</keyword>
<dbReference type="GO" id="GO:0016567">
    <property type="term" value="P:protein ubiquitination"/>
    <property type="evidence" value="ECO:0007669"/>
    <property type="project" value="UniProtKB-UniRule"/>
</dbReference>
<organism evidence="4 5">
    <name type="scientific">Thalassiosira oceanica</name>
    <name type="common">Marine diatom</name>
    <dbReference type="NCBI Taxonomy" id="159749"/>
    <lineage>
        <taxon>Eukaryota</taxon>
        <taxon>Sar</taxon>
        <taxon>Stramenopiles</taxon>
        <taxon>Ochrophyta</taxon>
        <taxon>Bacillariophyta</taxon>
        <taxon>Coscinodiscophyceae</taxon>
        <taxon>Thalassiosirophycidae</taxon>
        <taxon>Thalassiosirales</taxon>
        <taxon>Thalassiosiraceae</taxon>
        <taxon>Thalassiosira</taxon>
    </lineage>
</organism>
<dbReference type="GO" id="GO:0005737">
    <property type="term" value="C:cytoplasm"/>
    <property type="evidence" value="ECO:0007669"/>
    <property type="project" value="TreeGrafter"/>
</dbReference>
<dbReference type="GO" id="GO:0061630">
    <property type="term" value="F:ubiquitin protein ligase activity"/>
    <property type="evidence" value="ECO:0007669"/>
    <property type="project" value="UniProtKB-UniRule"/>
</dbReference>
<evidence type="ECO:0000256" key="2">
    <source>
        <dbReference type="SAM" id="MobiDB-lite"/>
    </source>
</evidence>
<keyword evidence="1" id="KW-0862">Zinc</keyword>
<proteinExistence type="inferred from homology"/>
<comment type="catalytic activity">
    <reaction evidence="1">
        <text>S-ubiquitinyl-[E2 ubiquitin-conjugating enzyme]-L-cysteine + [acceptor protein]-L-lysine = [E2 ubiquitin-conjugating enzyme]-L-cysteine + N(6)-ubiquitinyl-[acceptor protein]-L-lysine.</text>
        <dbReference type="EC" id="2.3.2.27"/>
    </reaction>
</comment>
<keyword evidence="5" id="KW-1185">Reference proteome</keyword>
<dbReference type="GO" id="GO:0071596">
    <property type="term" value="P:ubiquitin-dependent protein catabolic process via the N-end rule pathway"/>
    <property type="evidence" value="ECO:0007669"/>
    <property type="project" value="UniProtKB-UniRule"/>
</dbReference>
<sequence length="1453" mass="160467">LILQFALICHAFEPAGEGSLTSGLNFAGAGTMRFVNLLLHRLGLFDFVGLKKAPNADVERYKQEIERGMYPGELPGPDEEQKESESCPTPRLVLPWTYSPVHDPPALLKLVDEFLHIIILLVTSRDEELALAQRKLRREVVHRLASGAKTHSEMAEVHHVLTQRDNCILTESISALNGSAPDDASGASLELILDQVGSRKVRQGAPDLWQLNREAWREYDPAFFHISIRNHQQASELRPKSKKDDDALPFAPEPSPAHVDFKRIRRDLTADSVVLAVCYCVLHSHCTKATFAGGSSGGSSMYQNNIKNEVVLSRAVHLLTIGAYSWSEPSSDVSNWRGAGGDGVGSVFHDKESAPSISDWVEMALLSDPENIMASESYKGQENALLLLNRIACGERNTTFLGGLDPSLVSGAKWLCQFAVKHNTRAAEVIGPVSVDRAGDANSAESKETDLEKRKKAAKERAMAMMKAQMAKFAANIGVEIDSDEEMEDAAANEGAAVPPSAMRIDTTETNDVSTPLRTRSQDGEDLHALDLSPTGDFLLTTPLTPRTPKTPQSAQSCSTKAKAACTRLFSERPRCIICGNDHESEPTDLNTVSGTPGGQDKALSFCGFSQASLVLKGCEPVTRGSDPSQVNRLVGVHVTICGHAIHKSCWDTYIKTQRDDRVLDRVEGGSKRREFRCPLCQRLSNSLVPFIDVGKDWLDRPTCHIVATDGKPERSDDMHIQNEVDEMQIQNDVACAGDTTLSHFLSTTKWWASRNDTSVVWDGHCTFSQRESFAKTSKLAAMSVSDQPLTSPPRKRQASLRKIGKIGKRELVHSWNAVFKTRRQGKKSARRTAPTNIDVHTLACSSSMSQDASQDALPHPSKTYDGPTDVLRRFMDAVCDVAYKADLKRLGEEGLVQDFGEFRHHMTEKAAFNKANRAAGKEMVEWPMCISLSTMTDAQRQEMSREKLTAKLLSSVQSFTYTVCSEAAEARRLLRKAKLSTGRQAVLSKFGISDASLCNEFLLLPEPDKSIDDGFQPFDGRIGKLRYLALSLMLASSPLSKELVQLSMDFPETRDDPFDFDQHERDLIQRAHVAYPILNSHILTHITSGLVAVTGRARAEEGEHSIDSVVTDCRNFVQLGLIARVSQVLLSELAGFIDDSLLMETTKQMFGSDSLWSSFCATLIEILMIEIQMSNHGKTTSPQKSTEDPSLSVIHAIQKCEVEAMLFLSDIAVICQILTPNFFSGGVALDQQGRRLTLEDYLAAFQIDVSSLFNSSLSRQLVRSWQSKAMKQETNQLEFARHYHAKTWPVAALPQPDLPPGCLPLFGSSGVDIDMSLPHLRYLPKSYTDLYSKVSRMNDTDQTAVCLVTGRVLNAAGEGLCHKHAVRLCGGAGIFFLVQECQSLIIHGSKAAYVHSPYVDFYGETPHYRGRPLNLDADRLEILHGLWSGHLIRERVAAERASTRQVIIEGYY</sequence>
<comment type="similarity">
    <text evidence="1">Belongs to the E3 ubiquitin-protein ligase UBR1-like family.</text>
</comment>
<dbReference type="PANTHER" id="PTHR21497">
    <property type="entry name" value="UBIQUITIN LIGASE E3 ALPHA-RELATED"/>
    <property type="match status" value="1"/>
</dbReference>
<keyword evidence="1" id="KW-0833">Ubl conjugation pathway</keyword>
<dbReference type="EC" id="2.3.2.27" evidence="1"/>
<accession>K0REY2</accession>
<feature type="region of interest" description="Disordered" evidence="2">
    <location>
        <begin position="234"/>
        <end position="253"/>
    </location>
</feature>
<protein>
    <recommendedName>
        <fullName evidence="1">E3 ubiquitin-protein ligase</fullName>
        <ecNumber evidence="1">2.3.2.27</ecNumber>
    </recommendedName>
</protein>
<keyword evidence="1" id="KW-0863">Zinc-finger</keyword>
<feature type="non-terminal residue" evidence="4">
    <location>
        <position position="1"/>
    </location>
</feature>
<dbReference type="EMBL" id="AGNL01042883">
    <property type="protein sequence ID" value="EJK50819.1"/>
    <property type="molecule type" value="Genomic_DNA"/>
</dbReference>
<feature type="compositionally biased region" description="Basic and acidic residues" evidence="2">
    <location>
        <begin position="237"/>
        <end position="246"/>
    </location>
</feature>
<dbReference type="InterPro" id="IPR039164">
    <property type="entry name" value="UBR1-like"/>
</dbReference>
<name>K0REY2_THAOC</name>
<evidence type="ECO:0000256" key="1">
    <source>
        <dbReference type="RuleBase" id="RU366018"/>
    </source>
</evidence>
<dbReference type="Proteomes" id="UP000266841">
    <property type="component" value="Unassembled WGS sequence"/>
</dbReference>
<dbReference type="GO" id="GO:0000151">
    <property type="term" value="C:ubiquitin ligase complex"/>
    <property type="evidence" value="ECO:0007669"/>
    <property type="project" value="TreeGrafter"/>
</dbReference>
<gene>
    <name evidence="4" type="ORF">THAOC_30079</name>
</gene>
<evidence type="ECO:0000313" key="5">
    <source>
        <dbReference type="Proteomes" id="UP000266841"/>
    </source>
</evidence>
<evidence type="ECO:0000313" key="4">
    <source>
        <dbReference type="EMBL" id="EJK50819.1"/>
    </source>
</evidence>
<comment type="function">
    <text evidence="1">Ubiquitin ligase protein which is a component of the N-end rule pathway. Recognizes and binds to proteins bearing specific N-terminal residues that are destabilizing according to the N-end rule, leading to their ubiquitination and subsequent degradation.</text>
</comment>
<evidence type="ECO:0000259" key="3">
    <source>
        <dbReference type="Pfam" id="PF18995"/>
    </source>
</evidence>
<keyword evidence="1" id="KW-0808">Transferase</keyword>
<dbReference type="Pfam" id="PF18995">
    <property type="entry name" value="PRT6_C"/>
    <property type="match status" value="1"/>
</dbReference>